<dbReference type="PANTHER" id="PTHR24346:SF107">
    <property type="entry name" value="SERINE_THREONINE-PROTEIN KINASE CHK1"/>
    <property type="match status" value="1"/>
</dbReference>
<evidence type="ECO:0000313" key="13">
    <source>
        <dbReference type="EMBL" id="RWS13289.1"/>
    </source>
</evidence>
<dbReference type="EMBL" id="NCKU01000984">
    <property type="protein sequence ID" value="RWS13459.1"/>
    <property type="molecule type" value="Genomic_DNA"/>
</dbReference>
<dbReference type="EMBL" id="NCKU01001035">
    <property type="protein sequence ID" value="RWS13289.1"/>
    <property type="molecule type" value="Genomic_DNA"/>
</dbReference>
<name>A0A3S4R9U5_9ACAR</name>
<dbReference type="InterPro" id="IPR011009">
    <property type="entry name" value="Kinase-like_dom_sf"/>
</dbReference>
<keyword evidence="7 10" id="KW-0067">ATP-binding</keyword>
<dbReference type="Gene3D" id="3.30.200.20">
    <property type="entry name" value="Phosphorylase Kinase, domain 1"/>
    <property type="match status" value="1"/>
</dbReference>
<comment type="catalytic activity">
    <reaction evidence="9">
        <text>L-seryl-[protein] + ATP = O-phospho-L-seryl-[protein] + ADP + H(+)</text>
        <dbReference type="Rhea" id="RHEA:17989"/>
        <dbReference type="Rhea" id="RHEA-COMP:9863"/>
        <dbReference type="Rhea" id="RHEA-COMP:11604"/>
        <dbReference type="ChEBI" id="CHEBI:15378"/>
        <dbReference type="ChEBI" id="CHEBI:29999"/>
        <dbReference type="ChEBI" id="CHEBI:30616"/>
        <dbReference type="ChEBI" id="CHEBI:83421"/>
        <dbReference type="ChEBI" id="CHEBI:456216"/>
        <dbReference type="EC" id="2.7.11.1"/>
    </reaction>
</comment>
<gene>
    <name evidence="14" type="ORF">B4U79_03529</name>
    <name evidence="13" type="ORF">B4U79_14494</name>
</gene>
<evidence type="ECO:0000313" key="14">
    <source>
        <dbReference type="EMBL" id="RWS13459.1"/>
    </source>
</evidence>
<keyword evidence="15" id="KW-1185">Reference proteome</keyword>
<sequence>RLMEPSFSDEWCLLHILGEGAFGEVRLFLNRKTNEAMAAKMIDIEKHRQSISAIKKEVRFCIAIHKMLSHENIIHFNRHLTVGTFEYIFLEYASGGELFDRIEPDVGMSQSDAHKFFYQLIAGVEYLHSCGVAHRDLKPENLLLSSNGLFEFAEVLYFHLDTFLIDVIKISDFGMATIFRMHGKERKLTNKCGTLPYMAPELISCKEYRAEPIDIWSCGIILVALLAGELPWDEPSKRCVEFREWKEGKIFRSPWNKLDNLCLTLLKKILNPNEKNRFTLEDIKNHKWYKKSFNRRNDAVNRFSPVYSCKKLCESPRKYAASQPAEFHPYANTIACYSQQNQVLSFSQPTHPEDMIINTQLQTTQSSPSLNIYQRLVKRMTRFFMNCKPTKAFSELTAAIVKLNYSWKKSGPGILTISGTDRRNVSLVFKVNIIEIVAKEVLIDFRLSRGDGIEFKRHFLRIRESVHHLISKTPLTWSLAAATNALP</sequence>
<evidence type="ECO:0000259" key="12">
    <source>
        <dbReference type="PROSITE" id="PS50011"/>
    </source>
</evidence>
<evidence type="ECO:0000313" key="15">
    <source>
        <dbReference type="Proteomes" id="UP000285301"/>
    </source>
</evidence>
<evidence type="ECO:0000256" key="7">
    <source>
        <dbReference type="ARBA" id="ARBA00022840"/>
    </source>
</evidence>
<evidence type="ECO:0000256" key="5">
    <source>
        <dbReference type="ARBA" id="ARBA00022741"/>
    </source>
</evidence>
<dbReference type="InterPro" id="IPR000719">
    <property type="entry name" value="Prot_kinase_dom"/>
</dbReference>
<evidence type="ECO:0000256" key="3">
    <source>
        <dbReference type="ARBA" id="ARBA00022527"/>
    </source>
</evidence>
<dbReference type="PROSITE" id="PS50011">
    <property type="entry name" value="PROTEIN_KINASE_DOM"/>
    <property type="match status" value="1"/>
</dbReference>
<dbReference type="SUPFAM" id="SSF56112">
    <property type="entry name" value="Protein kinase-like (PK-like)"/>
    <property type="match status" value="1"/>
</dbReference>
<reference evidence="14 15" key="1">
    <citation type="journal article" date="2018" name="Gigascience">
        <title>Genomes of trombidid mites reveal novel predicted allergens and laterally-transferred genes associated with secondary metabolism.</title>
        <authorList>
            <person name="Dong X."/>
            <person name="Chaisiri K."/>
            <person name="Xia D."/>
            <person name="Armstrong S.D."/>
            <person name="Fang Y."/>
            <person name="Donnelly M.J."/>
            <person name="Kadowaki T."/>
            <person name="McGarry J.W."/>
            <person name="Darby A.C."/>
            <person name="Makepeace B.L."/>
        </authorList>
    </citation>
    <scope>NUCLEOTIDE SEQUENCE [LARGE SCALE GENOMIC DNA]</scope>
    <source>
        <strain evidence="14">UoL-WK</strain>
    </source>
</reference>
<dbReference type="Gene3D" id="1.10.510.10">
    <property type="entry name" value="Transferase(Phosphotransferase) domain 1"/>
    <property type="match status" value="1"/>
</dbReference>
<proteinExistence type="inferred from homology"/>
<evidence type="ECO:0000256" key="9">
    <source>
        <dbReference type="ARBA" id="ARBA00048679"/>
    </source>
</evidence>
<dbReference type="OrthoDB" id="539158at2759"/>
<dbReference type="STRING" id="1965070.A0A3S4R9U5"/>
<evidence type="ECO:0000256" key="2">
    <source>
        <dbReference type="ARBA" id="ARBA00012513"/>
    </source>
</evidence>
<dbReference type="InterPro" id="IPR008271">
    <property type="entry name" value="Ser/Thr_kinase_AS"/>
</dbReference>
<organism evidence="14 15">
    <name type="scientific">Dinothrombium tinctorium</name>
    <dbReference type="NCBI Taxonomy" id="1965070"/>
    <lineage>
        <taxon>Eukaryota</taxon>
        <taxon>Metazoa</taxon>
        <taxon>Ecdysozoa</taxon>
        <taxon>Arthropoda</taxon>
        <taxon>Chelicerata</taxon>
        <taxon>Arachnida</taxon>
        <taxon>Acari</taxon>
        <taxon>Acariformes</taxon>
        <taxon>Trombidiformes</taxon>
        <taxon>Prostigmata</taxon>
        <taxon>Anystina</taxon>
        <taxon>Parasitengona</taxon>
        <taxon>Trombidioidea</taxon>
        <taxon>Trombidiidae</taxon>
        <taxon>Dinothrombium</taxon>
    </lineage>
</organism>
<dbReference type="AlphaFoldDB" id="A0A3S4R9U5"/>
<evidence type="ECO:0000256" key="6">
    <source>
        <dbReference type="ARBA" id="ARBA00022777"/>
    </source>
</evidence>
<comment type="catalytic activity">
    <reaction evidence="8">
        <text>L-threonyl-[protein] + ATP = O-phospho-L-threonyl-[protein] + ADP + H(+)</text>
        <dbReference type="Rhea" id="RHEA:46608"/>
        <dbReference type="Rhea" id="RHEA-COMP:11060"/>
        <dbReference type="Rhea" id="RHEA-COMP:11605"/>
        <dbReference type="ChEBI" id="CHEBI:15378"/>
        <dbReference type="ChEBI" id="CHEBI:30013"/>
        <dbReference type="ChEBI" id="CHEBI:30616"/>
        <dbReference type="ChEBI" id="CHEBI:61977"/>
        <dbReference type="ChEBI" id="CHEBI:456216"/>
        <dbReference type="EC" id="2.7.11.1"/>
    </reaction>
</comment>
<feature type="non-terminal residue" evidence="14">
    <location>
        <position position="1"/>
    </location>
</feature>
<dbReference type="Gene3D" id="3.30.310.80">
    <property type="entry name" value="Kinase associated domain 1, KA1"/>
    <property type="match status" value="1"/>
</dbReference>
<dbReference type="GO" id="GO:0005524">
    <property type="term" value="F:ATP binding"/>
    <property type="evidence" value="ECO:0007669"/>
    <property type="project" value="UniProtKB-UniRule"/>
</dbReference>
<comment type="similarity">
    <text evidence="1">Belongs to the protein kinase superfamily. CAMK Ser/Thr protein kinase family. NIM1 subfamily.</text>
</comment>
<evidence type="ECO:0000256" key="1">
    <source>
        <dbReference type="ARBA" id="ARBA00010791"/>
    </source>
</evidence>
<comment type="caution">
    <text evidence="14">The sequence shown here is derived from an EMBL/GenBank/DDBJ whole genome shotgun (WGS) entry which is preliminary data.</text>
</comment>
<dbReference type="PANTHER" id="PTHR24346">
    <property type="entry name" value="MAP/MICROTUBULE AFFINITY-REGULATING KINASE"/>
    <property type="match status" value="1"/>
</dbReference>
<dbReference type="GO" id="GO:0005737">
    <property type="term" value="C:cytoplasm"/>
    <property type="evidence" value="ECO:0007669"/>
    <property type="project" value="TreeGrafter"/>
</dbReference>
<dbReference type="GO" id="GO:0035556">
    <property type="term" value="P:intracellular signal transduction"/>
    <property type="evidence" value="ECO:0007669"/>
    <property type="project" value="TreeGrafter"/>
</dbReference>
<protein>
    <recommendedName>
        <fullName evidence="2">non-specific serine/threonine protein kinase</fullName>
        <ecNumber evidence="2">2.7.11.1</ecNumber>
    </recommendedName>
</protein>
<feature type="binding site" evidence="10">
    <location>
        <position position="40"/>
    </location>
    <ligand>
        <name>ATP</name>
        <dbReference type="ChEBI" id="CHEBI:30616"/>
    </ligand>
</feature>
<keyword evidence="5 10" id="KW-0547">Nucleotide-binding</keyword>
<keyword evidence="3 11" id="KW-0723">Serine/threonine-protein kinase</keyword>
<reference evidence="14" key="2">
    <citation type="submission" date="2018-11" db="EMBL/GenBank/DDBJ databases">
        <title>Trombidioid mite genomics.</title>
        <authorList>
            <person name="Dong X."/>
        </authorList>
    </citation>
    <scope>NUCLEOTIDE SEQUENCE</scope>
    <source>
        <strain evidence="14">UoL-WK</strain>
    </source>
</reference>
<feature type="domain" description="Protein kinase" evidence="12">
    <location>
        <begin position="11"/>
        <end position="289"/>
    </location>
</feature>
<dbReference type="PROSITE" id="PS00108">
    <property type="entry name" value="PROTEIN_KINASE_ST"/>
    <property type="match status" value="1"/>
</dbReference>
<evidence type="ECO:0000256" key="8">
    <source>
        <dbReference type="ARBA" id="ARBA00047899"/>
    </source>
</evidence>
<dbReference type="Proteomes" id="UP000285301">
    <property type="component" value="Unassembled WGS sequence"/>
</dbReference>
<evidence type="ECO:0000256" key="4">
    <source>
        <dbReference type="ARBA" id="ARBA00022679"/>
    </source>
</evidence>
<keyword evidence="6 14" id="KW-0418">Kinase</keyword>
<dbReference type="GO" id="GO:0004674">
    <property type="term" value="F:protein serine/threonine kinase activity"/>
    <property type="evidence" value="ECO:0007669"/>
    <property type="project" value="UniProtKB-KW"/>
</dbReference>
<evidence type="ECO:0000256" key="10">
    <source>
        <dbReference type="PROSITE-ProRule" id="PRU10141"/>
    </source>
</evidence>
<accession>A0A3S4R9U5</accession>
<dbReference type="PROSITE" id="PS00107">
    <property type="entry name" value="PROTEIN_KINASE_ATP"/>
    <property type="match status" value="1"/>
</dbReference>
<dbReference type="InterPro" id="IPR017441">
    <property type="entry name" value="Protein_kinase_ATP_BS"/>
</dbReference>
<dbReference type="FunFam" id="1.10.510.10:FF:000301">
    <property type="entry name" value="Serine/threonine-protein kinase Chk1"/>
    <property type="match status" value="1"/>
</dbReference>
<evidence type="ECO:0000256" key="11">
    <source>
        <dbReference type="RuleBase" id="RU000304"/>
    </source>
</evidence>
<dbReference type="EC" id="2.7.11.1" evidence="2"/>
<keyword evidence="4" id="KW-0808">Transferase</keyword>
<dbReference type="Pfam" id="PF00069">
    <property type="entry name" value="Pkinase"/>
    <property type="match status" value="1"/>
</dbReference>
<dbReference type="SMART" id="SM00220">
    <property type="entry name" value="S_TKc"/>
    <property type="match status" value="1"/>
</dbReference>